<dbReference type="EMBL" id="JAUTXU010000170">
    <property type="protein sequence ID" value="KAK3701664.1"/>
    <property type="molecule type" value="Genomic_DNA"/>
</dbReference>
<reference evidence="1" key="1">
    <citation type="submission" date="2023-07" db="EMBL/GenBank/DDBJ databases">
        <title>Black Yeasts Isolated from many extreme environments.</title>
        <authorList>
            <person name="Coleine C."/>
            <person name="Stajich J.E."/>
            <person name="Selbmann L."/>
        </authorList>
    </citation>
    <scope>NUCLEOTIDE SEQUENCE</scope>
    <source>
        <strain evidence="1">CCFEE 5714</strain>
    </source>
</reference>
<sequence length="483" mass="53327">MATSQPEKDGFDIEHKEAVTTSSPDRTPMEWNHAAEKKLVRKIDGRLLPILGALYSIALIDRVNISAARISGMDVDLRLDIGDRYTIALVVFFPPYFLFELPSNIALRKVGSANWLSFIAFCWGTVMLGQGFVPNYSALAGCRFLLGLFEAGFFPGCAYLITCWYVRFETQQRLAAFYLISACVGGFSSILAFGLIQMEGLGGVRGWQWIFIIEGILTMVVAVVAWFIIVDFPDKAAQKGFLTVEEARFVAQRLDTDRGDAEPDGLTWAKVGTHLSDWKLWAFSIMYMSTVMPAYVFAYFSPVIIYGMGYSAGVTNLLSAPPVVFAVVVALTIAWLSDKYRKRWPAIMGQAMVCIIGLMMTAYSTNNIVRYLGLFLGQAGCQGNIPALLAYQSNNIRLQSKRSVGSALQIGFGAIGGIIGSTVFFEREAPYYLTGLWVTTGLQLLILIGLGCMSMYFIRMNKKVDAGTLEKPLEGLPGFKFTL</sequence>
<evidence type="ECO:0000313" key="2">
    <source>
        <dbReference type="Proteomes" id="UP001281147"/>
    </source>
</evidence>
<organism evidence="1 2">
    <name type="scientific">Vermiconidia calcicola</name>
    <dbReference type="NCBI Taxonomy" id="1690605"/>
    <lineage>
        <taxon>Eukaryota</taxon>
        <taxon>Fungi</taxon>
        <taxon>Dikarya</taxon>
        <taxon>Ascomycota</taxon>
        <taxon>Pezizomycotina</taxon>
        <taxon>Dothideomycetes</taxon>
        <taxon>Dothideomycetidae</taxon>
        <taxon>Mycosphaerellales</taxon>
        <taxon>Extremaceae</taxon>
        <taxon>Vermiconidia</taxon>
    </lineage>
</organism>
<accession>A0ACC3MSH2</accession>
<proteinExistence type="predicted"/>
<dbReference type="Proteomes" id="UP001281147">
    <property type="component" value="Unassembled WGS sequence"/>
</dbReference>
<evidence type="ECO:0000313" key="1">
    <source>
        <dbReference type="EMBL" id="KAK3701664.1"/>
    </source>
</evidence>
<keyword evidence="2" id="KW-1185">Reference proteome</keyword>
<protein>
    <submittedName>
        <fullName evidence="1">Uncharacterized protein</fullName>
    </submittedName>
</protein>
<gene>
    <name evidence="1" type="ORF">LTR37_015316</name>
</gene>
<name>A0ACC3MSH2_9PEZI</name>
<comment type="caution">
    <text evidence="1">The sequence shown here is derived from an EMBL/GenBank/DDBJ whole genome shotgun (WGS) entry which is preliminary data.</text>
</comment>